<comment type="caution">
    <text evidence="2">The sequence shown here is derived from an EMBL/GenBank/DDBJ whole genome shotgun (WGS) entry which is preliminary data.</text>
</comment>
<feature type="region of interest" description="Disordered" evidence="1">
    <location>
        <begin position="1"/>
        <end position="26"/>
    </location>
</feature>
<accession>A0AAN8MVE2</accession>
<evidence type="ECO:0000313" key="2">
    <source>
        <dbReference type="EMBL" id="KAK6357157.1"/>
    </source>
</evidence>
<evidence type="ECO:0000313" key="3">
    <source>
        <dbReference type="Proteomes" id="UP001313282"/>
    </source>
</evidence>
<keyword evidence="3" id="KW-1185">Reference proteome</keyword>
<sequence>MASKRPSEADVVVLPTLPSPSLPTTTTDDEIVTLSLPKKPRIQFNREEFKINPDGVLAGANDR</sequence>
<name>A0AAN8MVE2_9PEZI</name>
<dbReference type="EMBL" id="JAVHNR010000001">
    <property type="protein sequence ID" value="KAK6357157.1"/>
    <property type="molecule type" value="Genomic_DNA"/>
</dbReference>
<gene>
    <name evidence="2" type="ORF">TWF718_001482</name>
</gene>
<evidence type="ECO:0000256" key="1">
    <source>
        <dbReference type="SAM" id="MobiDB-lite"/>
    </source>
</evidence>
<dbReference type="Proteomes" id="UP001313282">
    <property type="component" value="Unassembled WGS sequence"/>
</dbReference>
<reference evidence="2 3" key="1">
    <citation type="submission" date="2019-10" db="EMBL/GenBank/DDBJ databases">
        <authorList>
            <person name="Palmer J.M."/>
        </authorList>
    </citation>
    <scope>NUCLEOTIDE SEQUENCE [LARGE SCALE GENOMIC DNA]</scope>
    <source>
        <strain evidence="2 3">TWF718</strain>
    </source>
</reference>
<protein>
    <submittedName>
        <fullName evidence="2">Uncharacterized protein</fullName>
    </submittedName>
</protein>
<proteinExistence type="predicted"/>
<organism evidence="2 3">
    <name type="scientific">Orbilia javanica</name>
    <dbReference type="NCBI Taxonomy" id="47235"/>
    <lineage>
        <taxon>Eukaryota</taxon>
        <taxon>Fungi</taxon>
        <taxon>Dikarya</taxon>
        <taxon>Ascomycota</taxon>
        <taxon>Pezizomycotina</taxon>
        <taxon>Orbiliomycetes</taxon>
        <taxon>Orbiliales</taxon>
        <taxon>Orbiliaceae</taxon>
        <taxon>Orbilia</taxon>
    </lineage>
</organism>
<dbReference type="AlphaFoldDB" id="A0AAN8MVE2"/>